<feature type="transmembrane region" description="Helical" evidence="2">
    <location>
        <begin position="12"/>
        <end position="31"/>
    </location>
</feature>
<keyword evidence="4" id="KW-0560">Oxidoreductase</keyword>
<protein>
    <submittedName>
        <fullName evidence="4">FAD-binding monooxygenase</fullName>
    </submittedName>
</protein>
<comment type="caution">
    <text evidence="4">The sequence shown here is derived from an EMBL/GenBank/DDBJ whole genome shotgun (WGS) entry which is preliminary data.</text>
</comment>
<evidence type="ECO:0000259" key="3">
    <source>
        <dbReference type="Pfam" id="PF01494"/>
    </source>
</evidence>
<name>A0ABS2U441_9ACTN</name>
<dbReference type="Pfam" id="PF01494">
    <property type="entry name" value="FAD_binding_3"/>
    <property type="match status" value="1"/>
</dbReference>
<feature type="domain" description="FAD-binding" evidence="3">
    <location>
        <begin position="16"/>
        <end position="353"/>
    </location>
</feature>
<accession>A0ABS2U441</accession>
<keyword evidence="4" id="KW-0503">Monooxygenase</keyword>
<feature type="region of interest" description="Disordered" evidence="1">
    <location>
        <begin position="157"/>
        <end position="183"/>
    </location>
</feature>
<reference evidence="4 5" key="1">
    <citation type="submission" date="2021-01" db="EMBL/GenBank/DDBJ databases">
        <title>Streptomyces acididurans sp. nov., isolated from a peat swamp forest soil.</title>
        <authorList>
            <person name="Chantavorakit T."/>
            <person name="Duangmal K."/>
        </authorList>
    </citation>
    <scope>NUCLEOTIDE SEQUENCE [LARGE SCALE GENOMIC DNA]</scope>
    <source>
        <strain evidence="4 5">KK5PA1</strain>
    </source>
</reference>
<evidence type="ECO:0000313" key="5">
    <source>
        <dbReference type="Proteomes" id="UP000749040"/>
    </source>
</evidence>
<keyword evidence="5" id="KW-1185">Reference proteome</keyword>
<dbReference type="EMBL" id="JADKYB010000036">
    <property type="protein sequence ID" value="MBM9510389.1"/>
    <property type="molecule type" value="Genomic_DNA"/>
</dbReference>
<dbReference type="PANTHER" id="PTHR43422">
    <property type="entry name" value="THIAMINE THIAZOLE SYNTHASE"/>
    <property type="match status" value="1"/>
</dbReference>
<dbReference type="Gene3D" id="3.50.50.60">
    <property type="entry name" value="FAD/NAD(P)-binding domain"/>
    <property type="match status" value="1"/>
</dbReference>
<evidence type="ECO:0000313" key="4">
    <source>
        <dbReference type="EMBL" id="MBM9510389.1"/>
    </source>
</evidence>
<dbReference type="SUPFAM" id="SSF51905">
    <property type="entry name" value="FAD/NAD(P)-binding domain"/>
    <property type="match status" value="1"/>
</dbReference>
<keyword evidence="2" id="KW-0472">Membrane</keyword>
<dbReference type="PRINTS" id="PR00420">
    <property type="entry name" value="RNGMNOXGNASE"/>
</dbReference>
<evidence type="ECO:0000256" key="2">
    <source>
        <dbReference type="SAM" id="Phobius"/>
    </source>
</evidence>
<dbReference type="InterPro" id="IPR036188">
    <property type="entry name" value="FAD/NAD-bd_sf"/>
</dbReference>
<organism evidence="4 5">
    <name type="scientific">Actinacidiphila acididurans</name>
    <dbReference type="NCBI Taxonomy" id="2784346"/>
    <lineage>
        <taxon>Bacteria</taxon>
        <taxon>Bacillati</taxon>
        <taxon>Actinomycetota</taxon>
        <taxon>Actinomycetes</taxon>
        <taxon>Kitasatosporales</taxon>
        <taxon>Streptomycetaceae</taxon>
        <taxon>Actinacidiphila</taxon>
    </lineage>
</organism>
<dbReference type="PANTHER" id="PTHR43422:SF3">
    <property type="entry name" value="THIAMINE THIAZOLE SYNTHASE"/>
    <property type="match status" value="1"/>
</dbReference>
<evidence type="ECO:0000256" key="1">
    <source>
        <dbReference type="SAM" id="MobiDB-lite"/>
    </source>
</evidence>
<keyword evidence="2" id="KW-0812">Transmembrane</keyword>
<proteinExistence type="predicted"/>
<dbReference type="GO" id="GO:0004497">
    <property type="term" value="F:monooxygenase activity"/>
    <property type="evidence" value="ECO:0007669"/>
    <property type="project" value="UniProtKB-KW"/>
</dbReference>
<sequence>MGSSRSVSAPGQSVAVVIGGGLAGLLAAWALRGSAERIVVVERDRYPARPEHRSGTPQGHHAHLVMDGGRRAMEELLPGIGAELDALGARPVGLPGELDWFSAVGRMPVFDSGIAFLSCTRPLLDHVVLERVRAEPAIEFREGTVVTGLLGGPDRITGLRVRPRGTGGPEGADGSFPADRSGGESEIRADLVVDASGRTSAVPRWLAALGCPAVPEERVDPGIGYASRLYRRPATASAALPATYVQTKAPDDPRFGVLLPVEGDRWLVTVGGLRGGEPGPGEAGFTAHLDRLRDPALRDLVRTAEPAGEVRGFRPGPCVRRHYERRCPDGLVVVGDAACTFNPVYGQGISAAAFCAVALRDAVTRHGLGPQAARRARRGIAAASADAWLIASSEDVRFPATTGGPSGSALRLQHAYLDRVLARARVDRTACAAFVSVMSLTRPPTHLFHPKILWSVLRG</sequence>
<dbReference type="Proteomes" id="UP000749040">
    <property type="component" value="Unassembled WGS sequence"/>
</dbReference>
<keyword evidence="2" id="KW-1133">Transmembrane helix</keyword>
<gene>
    <name evidence="4" type="ORF">ITX44_38685</name>
</gene>
<dbReference type="InterPro" id="IPR002938">
    <property type="entry name" value="FAD-bd"/>
</dbReference>